<dbReference type="GO" id="GO:0047429">
    <property type="term" value="F:nucleoside triphosphate diphosphatase activity"/>
    <property type="evidence" value="ECO:0007669"/>
    <property type="project" value="UniProtKB-EC"/>
</dbReference>
<dbReference type="InterPro" id="IPR003697">
    <property type="entry name" value="Maf-like"/>
</dbReference>
<reference evidence="6" key="1">
    <citation type="submission" date="2018-10" db="EMBL/GenBank/DDBJ databases">
        <authorList>
            <person name="Peiro R."/>
            <person name="Begona"/>
            <person name="Cbmso G."/>
            <person name="Lopez M."/>
            <person name="Gonzalez S."/>
            <person name="Sacristan E."/>
            <person name="Castillo E."/>
        </authorList>
    </citation>
    <scope>NUCLEOTIDE SEQUENCE [LARGE SCALE GENOMIC DNA]</scope>
</reference>
<comment type="cofactor">
    <cofactor evidence="1 4">
        <name>a divalent metal cation</name>
        <dbReference type="ChEBI" id="CHEBI:60240"/>
    </cofactor>
</comment>
<dbReference type="GO" id="GO:0009117">
    <property type="term" value="P:nucleotide metabolic process"/>
    <property type="evidence" value="ECO:0007669"/>
    <property type="project" value="UniProtKB-KW"/>
</dbReference>
<evidence type="ECO:0000256" key="2">
    <source>
        <dbReference type="ARBA" id="ARBA00022801"/>
    </source>
</evidence>
<dbReference type="EC" id="3.6.1.9" evidence="4"/>
<evidence type="ECO:0000256" key="1">
    <source>
        <dbReference type="ARBA" id="ARBA00001968"/>
    </source>
</evidence>
<evidence type="ECO:0000313" key="6">
    <source>
        <dbReference type="Proteomes" id="UP000289200"/>
    </source>
</evidence>
<name>A0A447CNT1_9BRAD</name>
<evidence type="ECO:0000313" key="5">
    <source>
        <dbReference type="EMBL" id="VCU06829.1"/>
    </source>
</evidence>
<evidence type="ECO:0000256" key="4">
    <source>
        <dbReference type="HAMAP-Rule" id="MF_00528"/>
    </source>
</evidence>
<comment type="function">
    <text evidence="4">Nucleoside triphosphate pyrophosphatase. May have a dual role in cell division arrest and in preventing the incorporation of modified nucleotides into cellular nucleic acids.</text>
</comment>
<dbReference type="AlphaFoldDB" id="A0A447CNT1"/>
<keyword evidence="6" id="KW-1185">Reference proteome</keyword>
<comment type="caution">
    <text evidence="4">Lacks conserved residue(s) required for the propagation of feature annotation.</text>
</comment>
<dbReference type="PIRSF" id="PIRSF006305">
    <property type="entry name" value="Maf"/>
    <property type="match status" value="1"/>
</dbReference>
<dbReference type="PANTHER" id="PTHR43213:SF5">
    <property type="entry name" value="BIFUNCTIONAL DTTP_UTP PYROPHOSPHATASE_METHYLTRANSFERASE PROTEIN-RELATED"/>
    <property type="match status" value="1"/>
</dbReference>
<proteinExistence type="inferred from homology"/>
<protein>
    <recommendedName>
        <fullName evidence="4">Nucleoside triphosphate pyrophosphatase</fullName>
        <ecNumber evidence="4">3.6.1.9</ecNumber>
    </recommendedName>
    <alternativeName>
        <fullName evidence="4">Nucleotide pyrophosphatase</fullName>
        <shortName evidence="4">Nucleotide PPase</shortName>
    </alternativeName>
</protein>
<keyword evidence="2 4" id="KW-0378">Hydrolase</keyword>
<dbReference type="Proteomes" id="UP000289200">
    <property type="component" value="Unassembled WGS sequence"/>
</dbReference>
<dbReference type="RefSeq" id="WP_280176739.1">
    <property type="nucleotide sequence ID" value="NZ_UWOC01000011.1"/>
</dbReference>
<dbReference type="Gene3D" id="3.90.950.10">
    <property type="match status" value="1"/>
</dbReference>
<feature type="active site" description="Proton acceptor" evidence="4">
    <location>
        <position position="78"/>
    </location>
</feature>
<comment type="catalytic activity">
    <reaction evidence="4">
        <text>a 2'-deoxyribonucleoside 5'-triphosphate + H2O = a 2'-deoxyribonucleoside 5'-phosphate + diphosphate + H(+)</text>
        <dbReference type="Rhea" id="RHEA:44644"/>
        <dbReference type="ChEBI" id="CHEBI:15377"/>
        <dbReference type="ChEBI" id="CHEBI:15378"/>
        <dbReference type="ChEBI" id="CHEBI:33019"/>
        <dbReference type="ChEBI" id="CHEBI:61560"/>
        <dbReference type="ChEBI" id="CHEBI:65317"/>
        <dbReference type="EC" id="3.6.1.9"/>
    </reaction>
</comment>
<comment type="similarity">
    <text evidence="4">Belongs to the Maf family.</text>
</comment>
<keyword evidence="3 4" id="KW-0546">Nucleotide metabolism</keyword>
<dbReference type="CDD" id="cd00555">
    <property type="entry name" value="Maf"/>
    <property type="match status" value="1"/>
</dbReference>
<dbReference type="GO" id="GO:0005737">
    <property type="term" value="C:cytoplasm"/>
    <property type="evidence" value="ECO:0007669"/>
    <property type="project" value="UniProtKB-SubCell"/>
</dbReference>
<dbReference type="InterPro" id="IPR029001">
    <property type="entry name" value="ITPase-like_fam"/>
</dbReference>
<comment type="subcellular location">
    <subcellularLocation>
        <location evidence="4">Cytoplasm</location>
    </subcellularLocation>
</comment>
<dbReference type="PANTHER" id="PTHR43213">
    <property type="entry name" value="BIFUNCTIONAL DTTP/UTP PYROPHOSPHATASE/METHYLTRANSFERASE PROTEIN-RELATED"/>
    <property type="match status" value="1"/>
</dbReference>
<comment type="catalytic activity">
    <reaction evidence="4">
        <text>a ribonucleoside 5'-triphosphate + H2O = a ribonucleoside 5'-phosphate + diphosphate + H(+)</text>
        <dbReference type="Rhea" id="RHEA:23996"/>
        <dbReference type="ChEBI" id="CHEBI:15377"/>
        <dbReference type="ChEBI" id="CHEBI:15378"/>
        <dbReference type="ChEBI" id="CHEBI:33019"/>
        <dbReference type="ChEBI" id="CHEBI:58043"/>
        <dbReference type="ChEBI" id="CHEBI:61557"/>
        <dbReference type="EC" id="3.6.1.9"/>
    </reaction>
</comment>
<accession>A0A447CNT1</accession>
<comment type="caution">
    <text evidence="5">The sequence shown here is derived from an EMBL/GenBank/DDBJ whole genome shotgun (WGS) entry which is preliminary data.</text>
</comment>
<gene>
    <name evidence="5" type="primary">yceF</name>
    <name evidence="5" type="ORF">RHODGE_RHODGE_00153</name>
</gene>
<dbReference type="HAMAP" id="MF_00528">
    <property type="entry name" value="Maf"/>
    <property type="match status" value="1"/>
</dbReference>
<keyword evidence="4" id="KW-0963">Cytoplasm</keyword>
<dbReference type="SUPFAM" id="SSF52972">
    <property type="entry name" value="ITPase-like"/>
    <property type="match status" value="1"/>
</dbReference>
<dbReference type="Pfam" id="PF02545">
    <property type="entry name" value="Maf"/>
    <property type="match status" value="1"/>
</dbReference>
<dbReference type="EMBL" id="UWOC01000011">
    <property type="protein sequence ID" value="VCU06829.1"/>
    <property type="molecule type" value="Genomic_DNA"/>
</dbReference>
<sequence length="201" mass="21759">MLWLAPQPLVVASRSAARRAMLEASGIPIEPTEADIDERQVEVRAGPVSPAQAALVLAREKARVVAVQRSGCYVVGADQTLALGDRRFNKPADRDAAREQLKAMSGRTHALHSAVAVAKDGRVIFGHVETAQLTMRRLTDRFLDAYLDSAGDAVTASVGAYQLERLGIHLFERIDGDHFTILGLPLLPLLGFLRREGCLVG</sequence>
<evidence type="ECO:0000256" key="3">
    <source>
        <dbReference type="ARBA" id="ARBA00023080"/>
    </source>
</evidence>
<organism evidence="5 6">
    <name type="scientific">Rhodoplanes serenus</name>
    <dbReference type="NCBI Taxonomy" id="200615"/>
    <lineage>
        <taxon>Bacteria</taxon>
        <taxon>Pseudomonadati</taxon>
        <taxon>Pseudomonadota</taxon>
        <taxon>Alphaproteobacteria</taxon>
        <taxon>Hyphomicrobiales</taxon>
        <taxon>Nitrobacteraceae</taxon>
        <taxon>Rhodoplanes</taxon>
    </lineage>
</organism>